<protein>
    <submittedName>
        <fullName evidence="1">Uncharacterized protein</fullName>
    </submittedName>
</protein>
<dbReference type="Proteomes" id="UP001162164">
    <property type="component" value="Unassembled WGS sequence"/>
</dbReference>
<dbReference type="EMBL" id="JAPWTJ010001243">
    <property type="protein sequence ID" value="KAJ8973089.1"/>
    <property type="molecule type" value="Genomic_DNA"/>
</dbReference>
<reference evidence="1" key="1">
    <citation type="journal article" date="2023" name="Insect Mol. Biol.">
        <title>Genome sequencing provides insights into the evolution of gene families encoding plant cell wall-degrading enzymes in longhorned beetles.</title>
        <authorList>
            <person name="Shin N.R."/>
            <person name="Okamura Y."/>
            <person name="Kirsch R."/>
            <person name="Pauchet Y."/>
        </authorList>
    </citation>
    <scope>NUCLEOTIDE SEQUENCE</scope>
    <source>
        <strain evidence="1">MMC_N1</strain>
    </source>
</reference>
<organism evidence="1 2">
    <name type="scientific">Molorchus minor</name>
    <dbReference type="NCBI Taxonomy" id="1323400"/>
    <lineage>
        <taxon>Eukaryota</taxon>
        <taxon>Metazoa</taxon>
        <taxon>Ecdysozoa</taxon>
        <taxon>Arthropoda</taxon>
        <taxon>Hexapoda</taxon>
        <taxon>Insecta</taxon>
        <taxon>Pterygota</taxon>
        <taxon>Neoptera</taxon>
        <taxon>Endopterygota</taxon>
        <taxon>Coleoptera</taxon>
        <taxon>Polyphaga</taxon>
        <taxon>Cucujiformia</taxon>
        <taxon>Chrysomeloidea</taxon>
        <taxon>Cerambycidae</taxon>
        <taxon>Lamiinae</taxon>
        <taxon>Monochamini</taxon>
        <taxon>Molorchus</taxon>
    </lineage>
</organism>
<evidence type="ECO:0000313" key="1">
    <source>
        <dbReference type="EMBL" id="KAJ8973089.1"/>
    </source>
</evidence>
<accession>A0ABQ9J639</accession>
<sequence>MWKAFEDMFQNHLRNRLLTNARPIMFVPNMGKSCLLLNHPWGCKHHRHLVADHLVKTDYGRKLNSKKKK</sequence>
<evidence type="ECO:0000313" key="2">
    <source>
        <dbReference type="Proteomes" id="UP001162164"/>
    </source>
</evidence>
<comment type="caution">
    <text evidence="1">The sequence shown here is derived from an EMBL/GenBank/DDBJ whole genome shotgun (WGS) entry which is preliminary data.</text>
</comment>
<gene>
    <name evidence="1" type="ORF">NQ317_006480</name>
</gene>
<name>A0ABQ9J639_9CUCU</name>
<proteinExistence type="predicted"/>
<keyword evidence="2" id="KW-1185">Reference proteome</keyword>